<dbReference type="EMBL" id="JBBXMP010000025">
    <property type="protein sequence ID" value="KAL0067430.1"/>
    <property type="molecule type" value="Genomic_DNA"/>
</dbReference>
<evidence type="ECO:0000259" key="1">
    <source>
        <dbReference type="PROSITE" id="PS50404"/>
    </source>
</evidence>
<dbReference type="SUPFAM" id="SSF52833">
    <property type="entry name" value="Thioredoxin-like"/>
    <property type="match status" value="1"/>
</dbReference>
<dbReference type="SUPFAM" id="SSF47616">
    <property type="entry name" value="GST C-terminal domain-like"/>
    <property type="match status" value="1"/>
</dbReference>
<dbReference type="InterPro" id="IPR036249">
    <property type="entry name" value="Thioredoxin-like_sf"/>
</dbReference>
<dbReference type="InterPro" id="IPR054416">
    <property type="entry name" value="GST_UstS-like_C"/>
</dbReference>
<keyword evidence="3" id="KW-1185">Reference proteome</keyword>
<feature type="domain" description="GST N-terminal" evidence="1">
    <location>
        <begin position="15"/>
        <end position="106"/>
    </location>
</feature>
<dbReference type="Proteomes" id="UP001437256">
    <property type="component" value="Unassembled WGS sequence"/>
</dbReference>
<dbReference type="Pfam" id="PF13409">
    <property type="entry name" value="GST_N_2"/>
    <property type="match status" value="1"/>
</dbReference>
<comment type="caution">
    <text evidence="2">The sequence shown here is derived from an EMBL/GenBank/DDBJ whole genome shotgun (WGS) entry which is preliminary data.</text>
</comment>
<protein>
    <recommendedName>
        <fullName evidence="1">GST N-terminal domain-containing protein</fullName>
    </recommendedName>
</protein>
<accession>A0ABR3A1Q3</accession>
<dbReference type="InterPro" id="IPR036282">
    <property type="entry name" value="Glutathione-S-Trfase_C_sf"/>
</dbReference>
<evidence type="ECO:0000313" key="2">
    <source>
        <dbReference type="EMBL" id="KAL0067430.1"/>
    </source>
</evidence>
<gene>
    <name evidence="2" type="ORF">AAF712_005415</name>
</gene>
<proteinExistence type="predicted"/>
<dbReference type="Pfam" id="PF22041">
    <property type="entry name" value="GST_C_7"/>
    <property type="match status" value="1"/>
</dbReference>
<dbReference type="PROSITE" id="PS50404">
    <property type="entry name" value="GST_NTER"/>
    <property type="match status" value="1"/>
</dbReference>
<name>A0ABR3A1Q3_9AGAR</name>
<evidence type="ECO:0000313" key="3">
    <source>
        <dbReference type="Proteomes" id="UP001437256"/>
    </source>
</evidence>
<organism evidence="2 3">
    <name type="scientific">Marasmius tenuissimus</name>
    <dbReference type="NCBI Taxonomy" id="585030"/>
    <lineage>
        <taxon>Eukaryota</taxon>
        <taxon>Fungi</taxon>
        <taxon>Dikarya</taxon>
        <taxon>Basidiomycota</taxon>
        <taxon>Agaricomycotina</taxon>
        <taxon>Agaricomycetes</taxon>
        <taxon>Agaricomycetidae</taxon>
        <taxon>Agaricales</taxon>
        <taxon>Marasmiineae</taxon>
        <taxon>Marasmiaceae</taxon>
        <taxon>Marasmius</taxon>
    </lineage>
</organism>
<sequence>MENSGSSKPILFYDIASAPPVSPFAPNPWKARYALNLKRVHYRTEWVELPEVTNVRKRLNAAPVRQFASGEDFYTLPVIHDQEKAEIVGDSFDIAVYLDKTYPDSGDRLFPNGVAMTAAFNKYFEAIFQRFGTLYVHGIPFNPETAELSKAEFCRRAGVERWEQLSAEGEERKKKLEELKLALGDVAKVYTYSSGPWLEGGRSPTYADLVVGGWMVMLRKTLREWEDLKTWHDGLWGRIDSELEKFAQVH</sequence>
<dbReference type="Gene3D" id="3.40.30.10">
    <property type="entry name" value="Glutaredoxin"/>
    <property type="match status" value="1"/>
</dbReference>
<dbReference type="InterPro" id="IPR004045">
    <property type="entry name" value="Glutathione_S-Trfase_N"/>
</dbReference>
<dbReference type="Gene3D" id="1.20.1050.10">
    <property type="match status" value="1"/>
</dbReference>
<dbReference type="CDD" id="cd03038">
    <property type="entry name" value="GST_N_etherase_LigE"/>
    <property type="match status" value="1"/>
</dbReference>
<reference evidence="2 3" key="1">
    <citation type="submission" date="2024-05" db="EMBL/GenBank/DDBJ databases">
        <title>A draft genome resource for the thread blight pathogen Marasmius tenuissimus strain MS-2.</title>
        <authorList>
            <person name="Yulfo-Soto G.E."/>
            <person name="Baruah I.K."/>
            <person name="Amoako-Attah I."/>
            <person name="Bukari Y."/>
            <person name="Meinhardt L.W."/>
            <person name="Bailey B.A."/>
            <person name="Cohen S.P."/>
        </authorList>
    </citation>
    <scope>NUCLEOTIDE SEQUENCE [LARGE SCALE GENOMIC DNA]</scope>
    <source>
        <strain evidence="2 3">MS-2</strain>
    </source>
</reference>